<protein>
    <submittedName>
        <fullName evidence="4">PEP-CTERM system TPR-repeat protein PrsT</fullName>
    </submittedName>
</protein>
<sequence length="937" mass="99572">MPGHLSDPEDLNGTVVGSVNSLIVSVGVLAACLSACSPPSPEQHVAAAEKYLSEGQTSSAIIELKNALAAAPQSVQARFLLGKALLDNGAPDSAALELKKAIELPQAPPHVWPTYARALLEAGKSKQLTDELAGKKLSDPAVNADLQTQIAGAWAARGDLDQANQAIAEALRSVPAYSDAMTLRARIVAQQGRPDEAFRILDDVLAKSPASATAWQLRAELLMRVRSDTAGALAAHQKAHQLDPKLLPAAVGPAVILLAQGKLDEAATQIQTLKKQFPASPQGRLLEAQLALQKGDIAKSKELLQPLQKIWPDHPGVLLLAGAQAYQAGSLVQAESLLQRTLINAPTQLIARQLLARTYVRGGQPAKALSTLQPVLAEKGVDAVSLSIAAEAHLQSGDPATAESMYRQAVALDPGNAVTRTALASARIGRGDQDGGVAALKEIAATDSSTVADLALVSTLTRMGRYIDALTAIDALQKKQPDSPSASFLRGGVQLLMGQAQDARSSFGRALEKDPAYFPATAQLAKLDIQDAQPEQAKKRFQDSLKVRPNHLPAQLALLELETRSQASQETLVETATALIRQHPQDLEPRMRLIDLLVSGKALDKALAAAQDAVTAFPSDARAVEALGRLQAATGNANQAEASFSKVSTLDPTSPLGMLRLAELQLANDRRAEAVQSLQRALVIRPDAVAAHQGLIRIYTAEKRVSDAVEQAKALQAARPLEAVGWIVEAELEAARRNDAAAITALRKGLPKQGGNVSAIKLHALLKSKGMNAEAQKVADDWTRDHPSDTGFVFHLGDVALGEHNWKLAIEHYQRVLSLRPQHAGALNNIAWAMVQTKQPGSVAFAEKANQLQPRQPTVLDTLAKALAAENQMPRALEVMKQAVSLRETDSALRLELAKLYVQSGDKAAAKTELQKIAQAPEASAAKSEAQRMLQAL</sequence>
<dbReference type="InterPro" id="IPR011990">
    <property type="entry name" value="TPR-like_helical_dom_sf"/>
</dbReference>
<feature type="repeat" description="TPR" evidence="3">
    <location>
        <begin position="383"/>
        <end position="416"/>
    </location>
</feature>
<dbReference type="PANTHER" id="PTHR45586:SF1">
    <property type="entry name" value="LIPOPOLYSACCHARIDE ASSEMBLY PROTEIN B"/>
    <property type="match status" value="1"/>
</dbReference>
<evidence type="ECO:0000313" key="5">
    <source>
        <dbReference type="Proteomes" id="UP001056201"/>
    </source>
</evidence>
<dbReference type="NCBIfam" id="TIGR02917">
    <property type="entry name" value="PEP_TPR_lipo"/>
    <property type="match status" value="1"/>
</dbReference>
<feature type="repeat" description="TPR" evidence="3">
    <location>
        <begin position="790"/>
        <end position="823"/>
    </location>
</feature>
<dbReference type="PROSITE" id="PS50005">
    <property type="entry name" value="TPR"/>
    <property type="match status" value="3"/>
</dbReference>
<evidence type="ECO:0000313" key="4">
    <source>
        <dbReference type="EMBL" id="URI10437.1"/>
    </source>
</evidence>
<dbReference type="Pfam" id="PF14559">
    <property type="entry name" value="TPR_19"/>
    <property type="match status" value="4"/>
</dbReference>
<gene>
    <name evidence="4" type="primary">prsT</name>
    <name evidence="4" type="ORF">MW290_15605</name>
</gene>
<reference evidence="4" key="1">
    <citation type="submission" date="2022-05" db="EMBL/GenBank/DDBJ databases">
        <title>An RpoN-dependent PEP-CTERM gene is involved in floc formation of an Aquincola tertiaricarbonis strain.</title>
        <authorList>
            <person name="Qiu D."/>
            <person name="Xia M."/>
        </authorList>
    </citation>
    <scope>NUCLEOTIDE SEQUENCE</scope>
    <source>
        <strain evidence="4">RN12</strain>
    </source>
</reference>
<dbReference type="SMART" id="SM00028">
    <property type="entry name" value="TPR"/>
    <property type="match status" value="13"/>
</dbReference>
<dbReference type="Proteomes" id="UP001056201">
    <property type="component" value="Chromosome 2"/>
</dbReference>
<accession>A0ABY4SEU7</accession>
<dbReference type="EMBL" id="CP097636">
    <property type="protein sequence ID" value="URI10437.1"/>
    <property type="molecule type" value="Genomic_DNA"/>
</dbReference>
<organism evidence="4 5">
    <name type="scientific">Aquincola tertiaricarbonis</name>
    <dbReference type="NCBI Taxonomy" id="391953"/>
    <lineage>
        <taxon>Bacteria</taxon>
        <taxon>Pseudomonadati</taxon>
        <taxon>Pseudomonadota</taxon>
        <taxon>Betaproteobacteria</taxon>
        <taxon>Burkholderiales</taxon>
        <taxon>Sphaerotilaceae</taxon>
        <taxon>Aquincola</taxon>
    </lineage>
</organism>
<keyword evidence="2 3" id="KW-0802">TPR repeat</keyword>
<dbReference type="InterPro" id="IPR019734">
    <property type="entry name" value="TPR_rpt"/>
</dbReference>
<dbReference type="InterPro" id="IPR051012">
    <property type="entry name" value="CellSynth/LPSAsmb/PSIAsmb"/>
</dbReference>
<dbReference type="Pfam" id="PF13429">
    <property type="entry name" value="TPR_15"/>
    <property type="match status" value="1"/>
</dbReference>
<proteinExistence type="predicted"/>
<feature type="repeat" description="TPR" evidence="3">
    <location>
        <begin position="621"/>
        <end position="654"/>
    </location>
</feature>
<dbReference type="PANTHER" id="PTHR45586">
    <property type="entry name" value="TPR REPEAT-CONTAINING PROTEIN PA4667"/>
    <property type="match status" value="1"/>
</dbReference>
<evidence type="ECO:0000256" key="2">
    <source>
        <dbReference type="ARBA" id="ARBA00022803"/>
    </source>
</evidence>
<keyword evidence="5" id="KW-1185">Reference proteome</keyword>
<dbReference type="Gene3D" id="1.25.40.10">
    <property type="entry name" value="Tetratricopeptide repeat domain"/>
    <property type="match status" value="5"/>
</dbReference>
<dbReference type="SUPFAM" id="SSF48452">
    <property type="entry name" value="TPR-like"/>
    <property type="match status" value="5"/>
</dbReference>
<evidence type="ECO:0000256" key="1">
    <source>
        <dbReference type="ARBA" id="ARBA00022737"/>
    </source>
</evidence>
<name>A0ABY4SEU7_AQUTE</name>
<dbReference type="InterPro" id="IPR014266">
    <property type="entry name" value="PEP-CTERM_TPR_PrsT"/>
</dbReference>
<dbReference type="Pfam" id="PF13432">
    <property type="entry name" value="TPR_16"/>
    <property type="match status" value="3"/>
</dbReference>
<dbReference type="RefSeq" id="WP_250198644.1">
    <property type="nucleotide sequence ID" value="NZ_CP097636.1"/>
</dbReference>
<keyword evidence="1" id="KW-0677">Repeat</keyword>
<evidence type="ECO:0000256" key="3">
    <source>
        <dbReference type="PROSITE-ProRule" id="PRU00339"/>
    </source>
</evidence>